<accession>A0AA36I1J7</accession>
<dbReference type="InterPro" id="IPR001844">
    <property type="entry name" value="Cpn60/GroEL"/>
</dbReference>
<reference evidence="5" key="1">
    <citation type="submission" date="2023-08" db="EMBL/GenBank/DDBJ databases">
        <authorList>
            <person name="Chen Y."/>
            <person name="Shah S."/>
            <person name="Dougan E. K."/>
            <person name="Thang M."/>
            <person name="Chan C."/>
        </authorList>
    </citation>
    <scope>NUCLEOTIDE SEQUENCE</scope>
</reference>
<dbReference type="GO" id="GO:0042026">
    <property type="term" value="P:protein refolding"/>
    <property type="evidence" value="ECO:0007669"/>
    <property type="project" value="InterPro"/>
</dbReference>
<dbReference type="SUPFAM" id="SSF48592">
    <property type="entry name" value="GroEL equatorial domain-like"/>
    <property type="match status" value="1"/>
</dbReference>
<dbReference type="Gene3D" id="1.10.560.10">
    <property type="entry name" value="GroEL-like equatorial domain"/>
    <property type="match status" value="1"/>
</dbReference>
<dbReference type="Proteomes" id="UP001178507">
    <property type="component" value="Unassembled WGS sequence"/>
</dbReference>
<dbReference type="AlphaFoldDB" id="A0AA36I1J7"/>
<dbReference type="GO" id="GO:0140662">
    <property type="term" value="F:ATP-dependent protein folding chaperone"/>
    <property type="evidence" value="ECO:0007669"/>
    <property type="project" value="InterPro"/>
</dbReference>
<protein>
    <submittedName>
        <fullName evidence="5">Uncharacterized protein</fullName>
    </submittedName>
</protein>
<name>A0AA36I1J7_9DINO</name>
<dbReference type="EMBL" id="CAUJNA010000558">
    <property type="protein sequence ID" value="CAJ1378670.1"/>
    <property type="molecule type" value="Genomic_DNA"/>
</dbReference>
<organism evidence="5 6">
    <name type="scientific">Effrenium voratum</name>
    <dbReference type="NCBI Taxonomy" id="2562239"/>
    <lineage>
        <taxon>Eukaryota</taxon>
        <taxon>Sar</taxon>
        <taxon>Alveolata</taxon>
        <taxon>Dinophyceae</taxon>
        <taxon>Suessiales</taxon>
        <taxon>Symbiodiniaceae</taxon>
        <taxon>Effrenium</taxon>
    </lineage>
</organism>
<evidence type="ECO:0000313" key="6">
    <source>
        <dbReference type="Proteomes" id="UP001178507"/>
    </source>
</evidence>
<dbReference type="InterPro" id="IPR027413">
    <property type="entry name" value="GROEL-like_equatorial_sf"/>
</dbReference>
<dbReference type="PANTHER" id="PTHR45633">
    <property type="entry name" value="60 KDA HEAT SHOCK PROTEIN, MITOCHONDRIAL"/>
    <property type="match status" value="1"/>
</dbReference>
<keyword evidence="6" id="KW-1185">Reference proteome</keyword>
<dbReference type="Pfam" id="PF00118">
    <property type="entry name" value="Cpn60_TCP1"/>
    <property type="match status" value="1"/>
</dbReference>
<gene>
    <name evidence="5" type="ORF">EVOR1521_LOCUS7152</name>
</gene>
<evidence type="ECO:0000256" key="1">
    <source>
        <dbReference type="ARBA" id="ARBA00006607"/>
    </source>
</evidence>
<proteinExistence type="inferred from homology"/>
<evidence type="ECO:0000313" key="5">
    <source>
        <dbReference type="EMBL" id="CAJ1378670.1"/>
    </source>
</evidence>
<dbReference type="PRINTS" id="PR00298">
    <property type="entry name" value="CHAPERONIN60"/>
</dbReference>
<sequence>MASTASSRCRRLRWSPRRPRWMPAACQRCARSTTRSRRLPGPWRRMRMNLSRNRSSARALRRAERPTWTERWAWLKIKQELDEVNDSQDPQTDERPRTSSAWFLQDPMSEPPGFPAFRREVEAQQRSATQWVVFSGFNGIGNWMLGAASGLLISALLRRGYAVLGAKGASGGLCHWMRSPLCDWEAPEWVMAKVRRQLELLKEQRKRRSAKAAKYEEGVEVLQILWKGCKFERLLCGQVSSKPILLLLSGAWLGEVLLQNPAFQPRMQSAFQRQVDAGRDILDVYGPLSRWLFGPSPEVARDLDSYVAKHLRSGKVSICLQGRWGNSQELRDGKRCIDTMMAQPWWPGKTVVHVASMKASFRSKVQEAFAGDSKVSVVWPSWDAKVRGQRDNLQAYQDMLLAGRCQVVVAPNGGSTFTYASTAMYHSVSLRDAGRGKMNCSNLPWLPYEKLFPEPRAQLDLDKKCRKRMTRLYNPYSAAYRNYHKRQMPDEPPKPFRLPDKFWEPTPLQVRLANERITFRDLDIMQHFLADNGSPTEGVLKPGWHSSREEQTARQDAANHKELVKAVSTAQHMLQTLSPEVMPLMDPLQWMADRLTDRACEDGKAPENVLAAESGTARRGELKKVPKFAKLFARGSEQDGDRRSRAMLQVMPGPRKRRESEMERFPELNYRNFLKHEAQAAKRGARAFASKDIRHGPSARAAMLSGANRLADAVAVTLGPKGRNVVIEQSFGPPKVTKDGVTVARAIEFKHKLMNVGASLIKQVASKTNDLAGDGTTTSTVLARAIFREGTKAVVAGMNPMDLKRGIDAGVKLVLEDLERRAAAISSPKEIAQVATISANGDASPAEF</sequence>
<comment type="similarity">
    <text evidence="1 3">Belongs to the chaperonin (HSP60) family.</text>
</comment>
<dbReference type="InterPro" id="IPR027410">
    <property type="entry name" value="TCP-1-like_intermed_sf"/>
</dbReference>
<dbReference type="InterPro" id="IPR002423">
    <property type="entry name" value="Cpn60/GroEL/TCP-1"/>
</dbReference>
<feature type="region of interest" description="Disordered" evidence="4">
    <location>
        <begin position="83"/>
        <end position="105"/>
    </location>
</feature>
<evidence type="ECO:0000256" key="2">
    <source>
        <dbReference type="ARBA" id="ARBA00023186"/>
    </source>
</evidence>
<evidence type="ECO:0000256" key="3">
    <source>
        <dbReference type="RuleBase" id="RU000418"/>
    </source>
</evidence>
<comment type="caution">
    <text evidence="5">The sequence shown here is derived from an EMBL/GenBank/DDBJ whole genome shotgun (WGS) entry which is preliminary data.</text>
</comment>
<dbReference type="GO" id="GO:0005524">
    <property type="term" value="F:ATP binding"/>
    <property type="evidence" value="ECO:0007669"/>
    <property type="project" value="InterPro"/>
</dbReference>
<dbReference type="Gene3D" id="3.30.260.10">
    <property type="entry name" value="TCP-1-like chaperonin intermediate domain"/>
    <property type="match status" value="1"/>
</dbReference>
<keyword evidence="2" id="KW-0143">Chaperone</keyword>
<evidence type="ECO:0000256" key="4">
    <source>
        <dbReference type="SAM" id="MobiDB-lite"/>
    </source>
</evidence>